<dbReference type="SMART" id="SM00420">
    <property type="entry name" value="HTH_DEOR"/>
    <property type="match status" value="1"/>
</dbReference>
<dbReference type="Pfam" id="PF08220">
    <property type="entry name" value="HTH_DeoR"/>
    <property type="match status" value="1"/>
</dbReference>
<keyword evidence="9" id="KW-1185">Reference proteome</keyword>
<dbReference type="InterPro" id="IPR014036">
    <property type="entry name" value="DeoR-like_C"/>
</dbReference>
<proteinExistence type="predicted"/>
<reference evidence="8 9" key="1">
    <citation type="journal article" date="2023" name="Int. J. Syst. Evol. Microbiol.">
        <title>Streptococcus sciuri sp. nov., Staphylococcus marylandisciuri sp. nov. and Staphylococcus americanisciuri sp. nov., isolated from faeces of eastern grey squirrel (Sciurus carolinensis).</title>
        <authorList>
            <person name="Volokhov D.V."/>
            <person name="Zagorodnyaya T.A."/>
            <person name="Furtak V.A."/>
            <person name="Nattanmai G."/>
            <person name="Randall L."/>
            <person name="Jose S."/>
            <person name="Gao Y."/>
            <person name="Eisenberg T."/>
            <person name="Delmonte P."/>
            <person name="Blom J."/>
            <person name="Mitchell K.K."/>
        </authorList>
    </citation>
    <scope>NUCLEOTIDE SEQUENCE [LARGE SCALE GENOMIC DNA]</scope>
    <source>
        <strain evidence="8 9">SQ9-PEA</strain>
    </source>
</reference>
<keyword evidence="3" id="KW-0805">Transcription regulation</keyword>
<name>A0ABT2F4U5_9STRE</name>
<dbReference type="PROSITE" id="PS00894">
    <property type="entry name" value="HTH_DEOR_1"/>
    <property type="match status" value="1"/>
</dbReference>
<dbReference type="PROSITE" id="PS51000">
    <property type="entry name" value="HTH_DEOR_2"/>
    <property type="match status" value="1"/>
</dbReference>
<evidence type="ECO:0000256" key="1">
    <source>
        <dbReference type="ARBA" id="ARBA00021390"/>
    </source>
</evidence>
<dbReference type="SMART" id="SM01134">
    <property type="entry name" value="DeoRC"/>
    <property type="match status" value="1"/>
</dbReference>
<evidence type="ECO:0000256" key="3">
    <source>
        <dbReference type="ARBA" id="ARBA00023015"/>
    </source>
</evidence>
<dbReference type="InterPro" id="IPR036390">
    <property type="entry name" value="WH_DNA-bd_sf"/>
</dbReference>
<accession>A0ABT2F4U5</accession>
<evidence type="ECO:0000313" key="9">
    <source>
        <dbReference type="Proteomes" id="UP001206548"/>
    </source>
</evidence>
<comment type="function">
    <text evidence="6">Repressor of the lactose catabolism operon. Galactose-6-phosphate is the inducer.</text>
</comment>
<dbReference type="Gene3D" id="1.10.10.10">
    <property type="entry name" value="Winged helix-like DNA-binding domain superfamily/Winged helix DNA-binding domain"/>
    <property type="match status" value="1"/>
</dbReference>
<dbReference type="RefSeq" id="WP_259136576.1">
    <property type="nucleotide sequence ID" value="NZ_JANUXX010000001.1"/>
</dbReference>
<keyword evidence="4 8" id="KW-0238">DNA-binding</keyword>
<evidence type="ECO:0000256" key="6">
    <source>
        <dbReference type="ARBA" id="ARBA00024937"/>
    </source>
</evidence>
<feature type="domain" description="HTH deoR-type" evidence="7">
    <location>
        <begin position="3"/>
        <end position="58"/>
    </location>
</feature>
<dbReference type="InterPro" id="IPR001034">
    <property type="entry name" value="DeoR_HTH"/>
</dbReference>
<evidence type="ECO:0000256" key="5">
    <source>
        <dbReference type="ARBA" id="ARBA00023163"/>
    </source>
</evidence>
<evidence type="ECO:0000259" key="7">
    <source>
        <dbReference type="PROSITE" id="PS51000"/>
    </source>
</evidence>
<dbReference type="PANTHER" id="PTHR30363:SF4">
    <property type="entry name" value="GLYCEROL-3-PHOSPHATE REGULON REPRESSOR"/>
    <property type="match status" value="1"/>
</dbReference>
<keyword evidence="2" id="KW-0678">Repressor</keyword>
<dbReference type="PANTHER" id="PTHR30363">
    <property type="entry name" value="HTH-TYPE TRANSCRIPTIONAL REGULATOR SRLR-RELATED"/>
    <property type="match status" value="1"/>
</dbReference>
<protein>
    <recommendedName>
        <fullName evidence="1">Lactose phosphotransferase system repressor</fullName>
    </recommendedName>
</protein>
<keyword evidence="5" id="KW-0804">Transcription</keyword>
<dbReference type="SUPFAM" id="SSF46785">
    <property type="entry name" value="Winged helix' DNA-binding domain"/>
    <property type="match status" value="1"/>
</dbReference>
<dbReference type="InterPro" id="IPR036388">
    <property type="entry name" value="WH-like_DNA-bd_sf"/>
</dbReference>
<evidence type="ECO:0000256" key="4">
    <source>
        <dbReference type="ARBA" id="ARBA00023125"/>
    </source>
</evidence>
<dbReference type="Proteomes" id="UP001206548">
    <property type="component" value="Unassembled WGS sequence"/>
</dbReference>
<organism evidence="8 9">
    <name type="scientific">Streptococcus sciuri</name>
    <dbReference type="NCBI Taxonomy" id="2973939"/>
    <lineage>
        <taxon>Bacteria</taxon>
        <taxon>Bacillati</taxon>
        <taxon>Bacillota</taxon>
        <taxon>Bacilli</taxon>
        <taxon>Lactobacillales</taxon>
        <taxon>Streptococcaceae</taxon>
        <taxon>Streptococcus</taxon>
    </lineage>
</organism>
<evidence type="ECO:0000256" key="2">
    <source>
        <dbReference type="ARBA" id="ARBA00022491"/>
    </source>
</evidence>
<gene>
    <name evidence="8" type="ORF">NXS10_00650</name>
</gene>
<dbReference type="EMBL" id="JANUXX010000001">
    <property type="protein sequence ID" value="MCS4487491.1"/>
    <property type="molecule type" value="Genomic_DNA"/>
</dbReference>
<dbReference type="InterPro" id="IPR037171">
    <property type="entry name" value="NagB/RpiA_transferase-like"/>
</dbReference>
<dbReference type="Gene3D" id="3.40.50.1360">
    <property type="match status" value="1"/>
</dbReference>
<comment type="caution">
    <text evidence="8">The sequence shown here is derived from an EMBL/GenBank/DDBJ whole genome shotgun (WGS) entry which is preliminary data.</text>
</comment>
<dbReference type="InterPro" id="IPR018356">
    <property type="entry name" value="Tscrpt_reg_HTH_DeoR_CS"/>
</dbReference>
<dbReference type="Pfam" id="PF00455">
    <property type="entry name" value="DeoRC"/>
    <property type="match status" value="1"/>
</dbReference>
<dbReference type="PRINTS" id="PR00037">
    <property type="entry name" value="HTHLACR"/>
</dbReference>
<sequence>MNKSQRHEELIKLVNKKGTVRISEIMESFGVTDMTVRRDLIELEEQGLLKKIHGGARSNSAFQYREISHKEKHTLNIAEKRYIAKLAANLIEEGDTVFLGPGTTVESLAEEINNQQLSVVTNCLPVFNILQKRKSETFKVFLLGGEMRPVTESFVGEVTNTSLEKMHFSKMFFSANGTREDDIMTSTVEEGYTQRLALTRTVEQYLLLDSSKVGKEDFSVFCQLSQLTAVISDQNDDEKTAQLAKWAEVINT</sequence>
<dbReference type="GO" id="GO:0003677">
    <property type="term" value="F:DNA binding"/>
    <property type="evidence" value="ECO:0007669"/>
    <property type="project" value="UniProtKB-KW"/>
</dbReference>
<evidence type="ECO:0000313" key="8">
    <source>
        <dbReference type="EMBL" id="MCS4487491.1"/>
    </source>
</evidence>
<dbReference type="SUPFAM" id="SSF100950">
    <property type="entry name" value="NagB/RpiA/CoA transferase-like"/>
    <property type="match status" value="1"/>
</dbReference>
<dbReference type="InterPro" id="IPR050313">
    <property type="entry name" value="Carb_Metab_HTH_regulators"/>
</dbReference>